<feature type="compositionally biased region" description="Polar residues" evidence="8">
    <location>
        <begin position="368"/>
        <end position="377"/>
    </location>
</feature>
<sequence length="389" mass="43272">MEQDNEQQAMHQSPMDNEMLMPVSHMPGSSGNSGFHQPPAPQYLPELMRPYMASAEEFRCSEGGWEPQFIRSLPESGARCPSQLIPTPSQNYCQRSIGRGSHVMPVGNPGTLGVAISFSENLMSQGGLSSPASCGVSVMTHSNAPTMPYSVSPTVPATTGSLKPGIFLVPGMPSAETHAVTPYMNQMLHSVNPEMVSARFQQLLPIDSQDSLATQSNVQEGPFMCEQPTPAPQERETASTSRGATRRRSLVLRPYVCSYDDCGKAYTKRSHLVSHLRKHTGEKPYICDWKGCKWRFFRSDELGRHKRIHTRYRPHKCDECNREFMRSDHLRQHKRTHLPKTVGLHTSTRKPGETYTLNPIPWEAETGRPSSLTTAASTDPLLTPRVCLP</sequence>
<evidence type="ECO:0000313" key="11">
    <source>
        <dbReference type="Proteomes" id="UP000002494"/>
    </source>
</evidence>
<gene>
    <name evidence="10" type="primary">Klf17</name>
</gene>
<dbReference type="GeneTree" id="ENSGT00940000162020"/>
<evidence type="ECO:0000256" key="5">
    <source>
        <dbReference type="ARBA" id="ARBA00022833"/>
    </source>
</evidence>
<dbReference type="Pfam" id="PF00096">
    <property type="entry name" value="zf-C2H2"/>
    <property type="match status" value="2"/>
</dbReference>
<name>A0ABK0LV09_RAT</name>
<evidence type="ECO:0000256" key="6">
    <source>
        <dbReference type="ARBA" id="ARBA00023242"/>
    </source>
</evidence>
<dbReference type="Ensembl" id="ENSRNOT00000151484.1">
    <property type="protein sequence ID" value="ENSRNOP00000105476.1"/>
    <property type="gene ID" value="ENSRNOG00000019479.9"/>
</dbReference>
<keyword evidence="5" id="KW-0862">Zinc</keyword>
<reference evidence="10" key="2">
    <citation type="submission" date="2025-08" db="UniProtKB">
        <authorList>
            <consortium name="Ensembl"/>
        </authorList>
    </citation>
    <scope>IDENTIFICATION</scope>
    <source>
        <strain evidence="10">Brown Norway</strain>
    </source>
</reference>
<proteinExistence type="predicted"/>
<organism evidence="10 11">
    <name type="scientific">Rattus norvegicus</name>
    <name type="common">Rat</name>
    <dbReference type="NCBI Taxonomy" id="10116"/>
    <lineage>
        <taxon>Eukaryota</taxon>
        <taxon>Metazoa</taxon>
        <taxon>Chordata</taxon>
        <taxon>Craniata</taxon>
        <taxon>Vertebrata</taxon>
        <taxon>Euteleostomi</taxon>
        <taxon>Mammalia</taxon>
        <taxon>Eutheria</taxon>
        <taxon>Euarchontoglires</taxon>
        <taxon>Glires</taxon>
        <taxon>Rodentia</taxon>
        <taxon>Myomorpha</taxon>
        <taxon>Muroidea</taxon>
        <taxon>Muridae</taxon>
        <taxon>Murinae</taxon>
        <taxon>Rattus</taxon>
    </lineage>
</organism>
<feature type="domain" description="C2H2-type" evidence="9">
    <location>
        <begin position="255"/>
        <end position="284"/>
    </location>
</feature>
<dbReference type="SMART" id="SM00355">
    <property type="entry name" value="ZnF_C2H2"/>
    <property type="match status" value="3"/>
</dbReference>
<feature type="domain" description="C2H2-type" evidence="9">
    <location>
        <begin position="285"/>
        <end position="314"/>
    </location>
</feature>
<comment type="subcellular location">
    <subcellularLocation>
        <location evidence="1">Nucleus</location>
    </subcellularLocation>
</comment>
<evidence type="ECO:0000256" key="2">
    <source>
        <dbReference type="ARBA" id="ARBA00022723"/>
    </source>
</evidence>
<keyword evidence="6" id="KW-0539">Nucleus</keyword>
<feature type="domain" description="C2H2-type" evidence="9">
    <location>
        <begin position="315"/>
        <end position="337"/>
    </location>
</feature>
<dbReference type="Proteomes" id="UP000002494">
    <property type="component" value="Chromosome 5"/>
</dbReference>
<dbReference type="RGD" id="1307711">
    <property type="gene designation" value="Klf17"/>
</dbReference>
<evidence type="ECO:0000256" key="8">
    <source>
        <dbReference type="SAM" id="MobiDB-lite"/>
    </source>
</evidence>
<evidence type="ECO:0000259" key="9">
    <source>
        <dbReference type="PROSITE" id="PS50157"/>
    </source>
</evidence>
<evidence type="ECO:0000313" key="10">
    <source>
        <dbReference type="Ensembl" id="ENSRNOP00000105476.1"/>
    </source>
</evidence>
<accession>A0ABK0LV09</accession>
<evidence type="ECO:0000256" key="4">
    <source>
        <dbReference type="ARBA" id="ARBA00022771"/>
    </source>
</evidence>
<dbReference type="PANTHER" id="PTHR23235:SF159">
    <property type="entry name" value="KRUEPPEL-LIKE FACTOR 17"/>
    <property type="match status" value="1"/>
</dbReference>
<dbReference type="Gene3D" id="3.30.160.60">
    <property type="entry name" value="Classic Zinc Finger"/>
    <property type="match status" value="3"/>
</dbReference>
<feature type="region of interest" description="Disordered" evidence="8">
    <location>
        <begin position="18"/>
        <end position="41"/>
    </location>
</feature>
<feature type="region of interest" description="Disordered" evidence="8">
    <location>
        <begin position="355"/>
        <end position="377"/>
    </location>
</feature>
<dbReference type="PROSITE" id="PS50157">
    <property type="entry name" value="ZINC_FINGER_C2H2_2"/>
    <property type="match status" value="3"/>
</dbReference>
<dbReference type="InterPro" id="IPR013087">
    <property type="entry name" value="Znf_C2H2_type"/>
</dbReference>
<keyword evidence="2" id="KW-0479">Metal-binding</keyword>
<reference evidence="10" key="1">
    <citation type="submission" date="2024-01" db="EMBL/GenBank/DDBJ databases">
        <title>GRCr8: a new rat reference genome assembly contstructed from accurate long reads and long range scaffolding.</title>
        <authorList>
            <person name="Doris P.A."/>
            <person name="Kalbfleisch T."/>
            <person name="Li K."/>
            <person name="Howe K."/>
            <person name="Wood J."/>
        </authorList>
    </citation>
    <scope>NUCLEOTIDE SEQUENCE [LARGE SCALE GENOMIC DNA]</scope>
    <source>
        <strain evidence="10">Brown Norway</strain>
    </source>
</reference>
<keyword evidence="4 7" id="KW-0863">Zinc-finger</keyword>
<feature type="region of interest" description="Disordered" evidence="8">
    <location>
        <begin position="221"/>
        <end position="245"/>
    </location>
</feature>
<protein>
    <submittedName>
        <fullName evidence="10">KLF transcription factor 17</fullName>
    </submittedName>
</protein>
<evidence type="ECO:0000256" key="1">
    <source>
        <dbReference type="ARBA" id="ARBA00004123"/>
    </source>
</evidence>
<dbReference type="SUPFAM" id="SSF57667">
    <property type="entry name" value="beta-beta-alpha zinc fingers"/>
    <property type="match status" value="3"/>
</dbReference>
<keyword evidence="3" id="KW-0677">Repeat</keyword>
<evidence type="ECO:0000256" key="3">
    <source>
        <dbReference type="ARBA" id="ARBA00022737"/>
    </source>
</evidence>
<reference evidence="10" key="3">
    <citation type="submission" date="2025-09" db="UniProtKB">
        <authorList>
            <consortium name="Ensembl"/>
        </authorList>
    </citation>
    <scope>IDENTIFICATION</scope>
    <source>
        <strain evidence="10">Brown Norway</strain>
    </source>
</reference>
<dbReference type="PANTHER" id="PTHR23235">
    <property type="entry name" value="KRUEPPEL-LIKE TRANSCRIPTION FACTOR"/>
    <property type="match status" value="1"/>
</dbReference>
<dbReference type="InterPro" id="IPR036236">
    <property type="entry name" value="Znf_C2H2_sf"/>
</dbReference>
<keyword evidence="11" id="KW-1185">Reference proteome</keyword>
<evidence type="ECO:0000256" key="7">
    <source>
        <dbReference type="PROSITE-ProRule" id="PRU00042"/>
    </source>
</evidence>
<dbReference type="PROSITE" id="PS00028">
    <property type="entry name" value="ZINC_FINGER_C2H2_1"/>
    <property type="match status" value="3"/>
</dbReference>